<dbReference type="FunFam" id="3.30.40.10:FF:000233">
    <property type="entry name" value="RING-H2 finger protein ATL54"/>
    <property type="match status" value="1"/>
</dbReference>
<keyword evidence="7" id="KW-0479">Metal-binding</keyword>
<keyword evidence="9" id="KW-0833">Ubl conjugation pathway</keyword>
<evidence type="ECO:0000313" key="17">
    <source>
        <dbReference type="Proteomes" id="UP000283530"/>
    </source>
</evidence>
<name>A0A3S4PMK8_9MAGN</name>
<keyword evidence="17" id="KW-1185">Reference proteome</keyword>
<dbReference type="InterPro" id="IPR013083">
    <property type="entry name" value="Znf_RING/FYVE/PHD"/>
</dbReference>
<evidence type="ECO:0000256" key="1">
    <source>
        <dbReference type="ARBA" id="ARBA00000900"/>
    </source>
</evidence>
<proteinExistence type="predicted"/>
<dbReference type="InterPro" id="IPR044600">
    <property type="entry name" value="ATL1/ATL16-like"/>
</dbReference>
<dbReference type="EC" id="2.3.2.27" evidence="4"/>
<dbReference type="GO" id="GO:0061630">
    <property type="term" value="F:ubiquitin protein ligase activity"/>
    <property type="evidence" value="ECO:0007669"/>
    <property type="project" value="UniProtKB-EC"/>
</dbReference>
<dbReference type="AlphaFoldDB" id="A0A3S4PMK8"/>
<evidence type="ECO:0000256" key="7">
    <source>
        <dbReference type="ARBA" id="ARBA00022723"/>
    </source>
</evidence>
<keyword evidence="12 14" id="KW-0472">Membrane</keyword>
<keyword evidence="8 13" id="KW-0863">Zinc-finger</keyword>
<evidence type="ECO:0000256" key="2">
    <source>
        <dbReference type="ARBA" id="ARBA00004167"/>
    </source>
</evidence>
<accession>A0A3S4PMK8</accession>
<feature type="domain" description="RING-type" evidence="15">
    <location>
        <begin position="153"/>
        <end position="195"/>
    </location>
</feature>
<organism evidence="16 17">
    <name type="scientific">Cinnamomum micranthum f. kanehirae</name>
    <dbReference type="NCBI Taxonomy" id="337451"/>
    <lineage>
        <taxon>Eukaryota</taxon>
        <taxon>Viridiplantae</taxon>
        <taxon>Streptophyta</taxon>
        <taxon>Embryophyta</taxon>
        <taxon>Tracheophyta</taxon>
        <taxon>Spermatophyta</taxon>
        <taxon>Magnoliopsida</taxon>
        <taxon>Magnoliidae</taxon>
        <taxon>Laurales</taxon>
        <taxon>Lauraceae</taxon>
        <taxon>Cinnamomum</taxon>
    </lineage>
</organism>
<comment type="catalytic activity">
    <reaction evidence="1">
        <text>S-ubiquitinyl-[E2 ubiquitin-conjugating enzyme]-L-cysteine + [acceptor protein]-L-lysine = [E2 ubiquitin-conjugating enzyme]-L-cysteine + N(6)-ubiquitinyl-[acceptor protein]-L-lysine.</text>
        <dbReference type="EC" id="2.3.2.27"/>
    </reaction>
</comment>
<dbReference type="PROSITE" id="PS50089">
    <property type="entry name" value="ZF_RING_2"/>
    <property type="match status" value="1"/>
</dbReference>
<dbReference type="InterPro" id="IPR001841">
    <property type="entry name" value="Znf_RING"/>
</dbReference>
<dbReference type="UniPathway" id="UPA00143"/>
<keyword evidence="5" id="KW-0808">Transferase</keyword>
<dbReference type="GO" id="GO:0016567">
    <property type="term" value="P:protein ubiquitination"/>
    <property type="evidence" value="ECO:0007669"/>
    <property type="project" value="UniProtKB-UniPathway"/>
</dbReference>
<evidence type="ECO:0000256" key="9">
    <source>
        <dbReference type="ARBA" id="ARBA00022786"/>
    </source>
</evidence>
<dbReference type="SUPFAM" id="SSF57850">
    <property type="entry name" value="RING/U-box"/>
    <property type="match status" value="1"/>
</dbReference>
<evidence type="ECO:0000256" key="10">
    <source>
        <dbReference type="ARBA" id="ARBA00022833"/>
    </source>
</evidence>
<evidence type="ECO:0000313" key="16">
    <source>
        <dbReference type="EMBL" id="RWR92468.1"/>
    </source>
</evidence>
<evidence type="ECO:0000256" key="6">
    <source>
        <dbReference type="ARBA" id="ARBA00022692"/>
    </source>
</evidence>
<dbReference type="STRING" id="337451.A0A3S4PMK8"/>
<evidence type="ECO:0000256" key="12">
    <source>
        <dbReference type="ARBA" id="ARBA00023136"/>
    </source>
</evidence>
<keyword evidence="11 14" id="KW-1133">Transmembrane helix</keyword>
<comment type="subcellular location">
    <subcellularLocation>
        <location evidence="2">Membrane</location>
        <topology evidence="2">Single-pass membrane protein</topology>
    </subcellularLocation>
</comment>
<evidence type="ECO:0000256" key="8">
    <source>
        <dbReference type="ARBA" id="ARBA00022771"/>
    </source>
</evidence>
<feature type="transmembrane region" description="Helical" evidence="14">
    <location>
        <begin position="62"/>
        <end position="85"/>
    </location>
</feature>
<dbReference type="Pfam" id="PF13639">
    <property type="entry name" value="zf-RING_2"/>
    <property type="match status" value="1"/>
</dbReference>
<dbReference type="OrthoDB" id="9984778at2759"/>
<evidence type="ECO:0000256" key="11">
    <source>
        <dbReference type="ARBA" id="ARBA00022989"/>
    </source>
</evidence>
<keyword evidence="10" id="KW-0862">Zinc</keyword>
<dbReference type="PANTHER" id="PTHR46913:SF19">
    <property type="entry name" value="RING-TYPE E3 UBIQUITIN TRANSFERASE"/>
    <property type="match status" value="1"/>
</dbReference>
<evidence type="ECO:0000256" key="4">
    <source>
        <dbReference type="ARBA" id="ARBA00012483"/>
    </source>
</evidence>
<evidence type="ECO:0000256" key="14">
    <source>
        <dbReference type="SAM" id="Phobius"/>
    </source>
</evidence>
<comment type="pathway">
    <text evidence="3">Protein modification; protein ubiquitination.</text>
</comment>
<evidence type="ECO:0000256" key="13">
    <source>
        <dbReference type="PROSITE-ProRule" id="PRU00175"/>
    </source>
</evidence>
<sequence>MAHHNEKVKDLLTGMNETQNVVCSSNCSVICSLPFPPLFSFSPPPPSFPPPILKDQQANQHLSPLVIVLVALLTSAFLLISYFAIVVKCLSNRSTPSGPIAPLNNTHEDHDLTPNPMDLIWYVRTVGLDESVINSITICKYKRGEGLIEGTECSVCLNEFHEDEDLRLLPKCSHAFHLPCIDTWLKSHVNCPLCRANVVANPVMSSATDPNSISSDSVEESQVGDSQIHIEMSSNMSNGVVGNQGFGDVDGAELGDLGPPCVNRGFRAQSDLIDNHRFGQCAIVVEDDDIQQVRRSVSMDSSAAAMIVISMANPPSIDFGGISTAIGAHSTRSKKTNIGESSGLKRFVPKNGWNQGILKTVGNCSQRSFLQMGPILMKRSFSGGGKFFLTRNGRSRSAVLPL</sequence>
<reference evidence="16 17" key="1">
    <citation type="journal article" date="2019" name="Nat. Plants">
        <title>Stout camphor tree genome fills gaps in understanding of flowering plant genome evolution.</title>
        <authorList>
            <person name="Chaw S.M."/>
            <person name="Liu Y.C."/>
            <person name="Wu Y.W."/>
            <person name="Wang H.Y."/>
            <person name="Lin C.I."/>
            <person name="Wu C.S."/>
            <person name="Ke H.M."/>
            <person name="Chang L.Y."/>
            <person name="Hsu C.Y."/>
            <person name="Yang H.T."/>
            <person name="Sudianto E."/>
            <person name="Hsu M.H."/>
            <person name="Wu K.P."/>
            <person name="Wang L.N."/>
            <person name="Leebens-Mack J.H."/>
            <person name="Tsai I.J."/>
        </authorList>
    </citation>
    <scope>NUCLEOTIDE SEQUENCE [LARGE SCALE GENOMIC DNA]</scope>
    <source>
        <strain evidence="17">cv. Chaw 1501</strain>
        <tissue evidence="16">Young leaves</tissue>
    </source>
</reference>
<dbReference type="Gene3D" id="3.30.40.10">
    <property type="entry name" value="Zinc/RING finger domain, C3HC4 (zinc finger)"/>
    <property type="match status" value="1"/>
</dbReference>
<gene>
    <name evidence="16" type="ORF">CKAN_02168000</name>
</gene>
<dbReference type="PANTHER" id="PTHR46913">
    <property type="entry name" value="RING-H2 FINGER PROTEIN ATL16"/>
    <property type="match status" value="1"/>
</dbReference>
<evidence type="ECO:0000256" key="5">
    <source>
        <dbReference type="ARBA" id="ARBA00022679"/>
    </source>
</evidence>
<protein>
    <recommendedName>
        <fullName evidence="4">RING-type E3 ubiquitin transferase</fullName>
        <ecNumber evidence="4">2.3.2.27</ecNumber>
    </recommendedName>
</protein>
<dbReference type="CDD" id="cd16461">
    <property type="entry name" value="RING-H2_EL5-like"/>
    <property type="match status" value="1"/>
</dbReference>
<comment type="caution">
    <text evidence="16">The sequence shown here is derived from an EMBL/GenBank/DDBJ whole genome shotgun (WGS) entry which is preliminary data.</text>
</comment>
<keyword evidence="6 14" id="KW-0812">Transmembrane</keyword>
<dbReference type="Proteomes" id="UP000283530">
    <property type="component" value="Unassembled WGS sequence"/>
</dbReference>
<dbReference type="GO" id="GO:0016020">
    <property type="term" value="C:membrane"/>
    <property type="evidence" value="ECO:0007669"/>
    <property type="project" value="UniProtKB-SubCell"/>
</dbReference>
<evidence type="ECO:0000259" key="15">
    <source>
        <dbReference type="PROSITE" id="PS50089"/>
    </source>
</evidence>
<evidence type="ECO:0000256" key="3">
    <source>
        <dbReference type="ARBA" id="ARBA00004906"/>
    </source>
</evidence>
<dbReference type="GO" id="GO:0008270">
    <property type="term" value="F:zinc ion binding"/>
    <property type="evidence" value="ECO:0007669"/>
    <property type="project" value="UniProtKB-KW"/>
</dbReference>
<dbReference type="EMBL" id="QPKB01000009">
    <property type="protein sequence ID" value="RWR92468.1"/>
    <property type="molecule type" value="Genomic_DNA"/>
</dbReference>
<dbReference type="SMART" id="SM00184">
    <property type="entry name" value="RING"/>
    <property type="match status" value="1"/>
</dbReference>